<dbReference type="AlphaFoldDB" id="A0A5B7GKQ1"/>
<evidence type="ECO:0000313" key="2">
    <source>
        <dbReference type="Proteomes" id="UP000324222"/>
    </source>
</evidence>
<reference evidence="1 2" key="1">
    <citation type="submission" date="2019-05" db="EMBL/GenBank/DDBJ databases">
        <title>Another draft genome of Portunus trituberculatus and its Hox gene families provides insights of decapod evolution.</title>
        <authorList>
            <person name="Jeong J.-H."/>
            <person name="Song I."/>
            <person name="Kim S."/>
            <person name="Choi T."/>
            <person name="Kim D."/>
            <person name="Ryu S."/>
            <person name="Kim W."/>
        </authorList>
    </citation>
    <scope>NUCLEOTIDE SEQUENCE [LARGE SCALE GENOMIC DNA]</scope>
    <source>
        <tissue evidence="1">Muscle</tissue>
    </source>
</reference>
<keyword evidence="2" id="KW-1185">Reference proteome</keyword>
<evidence type="ECO:0000313" key="1">
    <source>
        <dbReference type="EMBL" id="MPC57598.1"/>
    </source>
</evidence>
<dbReference type="Proteomes" id="UP000324222">
    <property type="component" value="Unassembled WGS sequence"/>
</dbReference>
<dbReference type="EMBL" id="VSRR010014917">
    <property type="protein sequence ID" value="MPC57598.1"/>
    <property type="molecule type" value="Genomic_DNA"/>
</dbReference>
<accession>A0A5B7GKQ1</accession>
<gene>
    <name evidence="1" type="ORF">E2C01_051582</name>
</gene>
<organism evidence="1 2">
    <name type="scientific">Portunus trituberculatus</name>
    <name type="common">Swimming crab</name>
    <name type="synonym">Neptunus trituberculatus</name>
    <dbReference type="NCBI Taxonomy" id="210409"/>
    <lineage>
        <taxon>Eukaryota</taxon>
        <taxon>Metazoa</taxon>
        <taxon>Ecdysozoa</taxon>
        <taxon>Arthropoda</taxon>
        <taxon>Crustacea</taxon>
        <taxon>Multicrustacea</taxon>
        <taxon>Malacostraca</taxon>
        <taxon>Eumalacostraca</taxon>
        <taxon>Eucarida</taxon>
        <taxon>Decapoda</taxon>
        <taxon>Pleocyemata</taxon>
        <taxon>Brachyura</taxon>
        <taxon>Eubrachyura</taxon>
        <taxon>Portunoidea</taxon>
        <taxon>Portunidae</taxon>
        <taxon>Portuninae</taxon>
        <taxon>Portunus</taxon>
    </lineage>
</organism>
<protein>
    <submittedName>
        <fullName evidence="1">Uncharacterized protein</fullName>
    </submittedName>
</protein>
<name>A0A5B7GKQ1_PORTR</name>
<proteinExistence type="predicted"/>
<comment type="caution">
    <text evidence="1">The sequence shown here is derived from an EMBL/GenBank/DDBJ whole genome shotgun (WGS) entry which is preliminary data.</text>
</comment>
<sequence length="61" mass="7235">MNKIIIKLKQKYKMKPGKQISQAIKHIRSTITIITTTTITFISRARRRRTMKQQQHRGKKA</sequence>